<dbReference type="GeneID" id="107269589"/>
<dbReference type="GO" id="GO:0007030">
    <property type="term" value="P:Golgi organization"/>
    <property type="evidence" value="ECO:0007669"/>
    <property type="project" value="InterPro"/>
</dbReference>
<dbReference type="CTD" id="42905"/>
<keyword evidence="6 9" id="KW-0472">Membrane</keyword>
<evidence type="ECO:0000256" key="3">
    <source>
        <dbReference type="ARBA" id="ARBA00022989"/>
    </source>
</evidence>
<reference evidence="11" key="1">
    <citation type="submission" date="2025-08" db="UniProtKB">
        <authorList>
            <consortium name="RefSeq"/>
        </authorList>
    </citation>
    <scope>IDENTIFICATION</scope>
</reference>
<dbReference type="Proteomes" id="UP000694920">
    <property type="component" value="Unplaced"/>
</dbReference>
<name>A0AAJ7C1Q1_CEPCN</name>
<evidence type="ECO:0000256" key="1">
    <source>
        <dbReference type="ARBA" id="ARBA00004409"/>
    </source>
</evidence>
<evidence type="ECO:0000256" key="6">
    <source>
        <dbReference type="ARBA" id="ARBA00023136"/>
    </source>
</evidence>
<evidence type="ECO:0000256" key="9">
    <source>
        <dbReference type="SAM" id="Phobius"/>
    </source>
</evidence>
<sequence length="597" mass="68175">MAWLSGLAGKAENLLNKIDQNTAAVLNKDRLDVEPQPLLTEVTWEPPQVCLPKNAGNSSLESPKHFPYIRSTGNLGSLTPIKSKLDREEELITFLNTPTTTPKRNITLEHIKPPSNSSSIIVEHPSDNTDSVSELSIRSGRTSPSLSHTSVEVPESDFDQSLPNGEIEIDLQKENLSLKSEMQNLCSKLLVALNREKAIENERSELQHQLESLRQEYEYRLSQQKLEMDQLIKSVKDADLTNHLKTTQKDLKEKNELLGKQQTDHQKEINVLKKNLRSLEIEREEFLKQLLDLQSTVERVRSELNSTRSDLEQHRARALKTLQEKEKLIAELRGNATTGLDDATIMELNQLRQERETLREENQQTCEQLRLAREELINAEINLEKLRQKTTEASLQAKDIVSVERSRRLDAEEDARQHSEEIRSLKEELAQQQNILSSKIQKQDTEIARLRSQLSAASTPNSEVESRLSSLTQTLVLKQQALENLTTERNALRLQLEKIEHEHRNAIGNLRKSILYNSVNDTDDAKAQVPTFLMETPFDTGVARRVKRAYSSLDAVSVRTGVFLRRYPLARILVLFYMALLQFWVLVVLLSHSPEAH</sequence>
<feature type="coiled-coil region" evidence="7">
    <location>
        <begin position="196"/>
        <end position="234"/>
    </location>
</feature>
<dbReference type="GO" id="GO:0031985">
    <property type="term" value="C:Golgi cisterna"/>
    <property type="evidence" value="ECO:0007669"/>
    <property type="project" value="TreeGrafter"/>
</dbReference>
<feature type="region of interest" description="Disordered" evidence="8">
    <location>
        <begin position="107"/>
        <end position="162"/>
    </location>
</feature>
<dbReference type="RefSeq" id="XP_015599113.1">
    <property type="nucleotide sequence ID" value="XM_015743627.2"/>
</dbReference>
<dbReference type="PANTHER" id="PTHR13815">
    <property type="entry name" value="GOLGIN-84"/>
    <property type="match status" value="1"/>
</dbReference>
<organism evidence="10 11">
    <name type="scientific">Cephus cinctus</name>
    <name type="common">Wheat stem sawfly</name>
    <dbReference type="NCBI Taxonomy" id="211228"/>
    <lineage>
        <taxon>Eukaryota</taxon>
        <taxon>Metazoa</taxon>
        <taxon>Ecdysozoa</taxon>
        <taxon>Arthropoda</taxon>
        <taxon>Hexapoda</taxon>
        <taxon>Insecta</taxon>
        <taxon>Pterygota</taxon>
        <taxon>Neoptera</taxon>
        <taxon>Endopterygota</taxon>
        <taxon>Hymenoptera</taxon>
        <taxon>Cephoidea</taxon>
        <taxon>Cephidae</taxon>
        <taxon>Cephus</taxon>
    </lineage>
</organism>
<keyword evidence="2 9" id="KW-0812">Transmembrane</keyword>
<evidence type="ECO:0000313" key="11">
    <source>
        <dbReference type="RefSeq" id="XP_015599113.1"/>
    </source>
</evidence>
<dbReference type="AlphaFoldDB" id="A0AAJ7C1Q1"/>
<feature type="coiled-coil region" evidence="7">
    <location>
        <begin position="262"/>
        <end position="442"/>
    </location>
</feature>
<feature type="coiled-coil region" evidence="7">
    <location>
        <begin position="468"/>
        <end position="509"/>
    </location>
</feature>
<keyword evidence="10" id="KW-1185">Reference proteome</keyword>
<evidence type="ECO:0000256" key="5">
    <source>
        <dbReference type="ARBA" id="ARBA00023054"/>
    </source>
</evidence>
<dbReference type="GO" id="GO:0000301">
    <property type="term" value="P:retrograde transport, vesicle recycling within Golgi"/>
    <property type="evidence" value="ECO:0007669"/>
    <property type="project" value="TreeGrafter"/>
</dbReference>
<evidence type="ECO:0000256" key="8">
    <source>
        <dbReference type="SAM" id="MobiDB-lite"/>
    </source>
</evidence>
<evidence type="ECO:0000256" key="2">
    <source>
        <dbReference type="ARBA" id="ARBA00022692"/>
    </source>
</evidence>
<keyword evidence="5 7" id="KW-0175">Coiled coil</keyword>
<dbReference type="InterPro" id="IPR019177">
    <property type="entry name" value="Golgin_subfamily_A_member_5"/>
</dbReference>
<proteinExistence type="predicted"/>
<gene>
    <name evidence="11" type="primary">LOC107269589</name>
</gene>
<dbReference type="KEGG" id="ccin:107269589"/>
<evidence type="ECO:0000256" key="7">
    <source>
        <dbReference type="SAM" id="Coils"/>
    </source>
</evidence>
<feature type="compositionally biased region" description="Polar residues" evidence="8">
    <location>
        <begin position="128"/>
        <end position="150"/>
    </location>
</feature>
<dbReference type="GO" id="GO:0000139">
    <property type="term" value="C:Golgi membrane"/>
    <property type="evidence" value="ECO:0007669"/>
    <property type="project" value="UniProtKB-SubCell"/>
</dbReference>
<comment type="subcellular location">
    <subcellularLocation>
        <location evidence="1">Golgi apparatus membrane</location>
        <topology evidence="1">Single-pass type IV membrane protein</topology>
    </subcellularLocation>
</comment>
<dbReference type="PANTHER" id="PTHR13815:SF7">
    <property type="entry name" value="GOLGIN SUBFAMILY A MEMBER 5"/>
    <property type="match status" value="1"/>
</dbReference>
<feature type="transmembrane region" description="Helical" evidence="9">
    <location>
        <begin position="569"/>
        <end position="590"/>
    </location>
</feature>
<accession>A0AAJ7C1Q1</accession>
<evidence type="ECO:0000256" key="4">
    <source>
        <dbReference type="ARBA" id="ARBA00023034"/>
    </source>
</evidence>
<protein>
    <submittedName>
        <fullName evidence="11">Golgin-84</fullName>
    </submittedName>
</protein>
<evidence type="ECO:0000313" key="10">
    <source>
        <dbReference type="Proteomes" id="UP000694920"/>
    </source>
</evidence>
<keyword evidence="3 9" id="KW-1133">Transmembrane helix</keyword>
<keyword evidence="4" id="KW-0333">Golgi apparatus</keyword>
<dbReference type="Pfam" id="PF09787">
    <property type="entry name" value="Golgin_A5"/>
    <property type="match status" value="1"/>
</dbReference>